<evidence type="ECO:0000313" key="2">
    <source>
        <dbReference type="Proteomes" id="UP001165679"/>
    </source>
</evidence>
<organism evidence="1 2">
    <name type="scientific">Limobrevibacterium gyesilva</name>
    <dbReference type="NCBI Taxonomy" id="2991712"/>
    <lineage>
        <taxon>Bacteria</taxon>
        <taxon>Pseudomonadati</taxon>
        <taxon>Pseudomonadota</taxon>
        <taxon>Alphaproteobacteria</taxon>
        <taxon>Acetobacterales</taxon>
        <taxon>Acetobacteraceae</taxon>
        <taxon>Limobrevibacterium</taxon>
    </lineage>
</organism>
<gene>
    <name evidence="1" type="ORF">OL599_04125</name>
</gene>
<dbReference type="RefSeq" id="WP_264712371.1">
    <property type="nucleotide sequence ID" value="NZ_JAPDNT010000002.1"/>
</dbReference>
<protein>
    <submittedName>
        <fullName evidence="1">Uncharacterized protein</fullName>
    </submittedName>
</protein>
<accession>A0AA41YNU3</accession>
<dbReference type="EMBL" id="JAPDNT010000002">
    <property type="protein sequence ID" value="MCW3473755.1"/>
    <property type="molecule type" value="Genomic_DNA"/>
</dbReference>
<dbReference type="AlphaFoldDB" id="A0AA41YNU3"/>
<proteinExistence type="predicted"/>
<comment type="caution">
    <text evidence="1">The sequence shown here is derived from an EMBL/GenBank/DDBJ whole genome shotgun (WGS) entry which is preliminary data.</text>
</comment>
<name>A0AA41YNU3_9PROT</name>
<keyword evidence="2" id="KW-1185">Reference proteome</keyword>
<sequence>MTDHDYGREAREARSTRCLADAVAPLGESWRFIIVFAAGGSDEPIA</sequence>
<evidence type="ECO:0000313" key="1">
    <source>
        <dbReference type="EMBL" id="MCW3473755.1"/>
    </source>
</evidence>
<reference evidence="1" key="1">
    <citation type="submission" date="2022-09" db="EMBL/GenBank/DDBJ databases">
        <title>Rhodovastum sp. nov. RN2-1 isolated from soil in Seongnam, South Korea.</title>
        <authorList>
            <person name="Le N.T."/>
        </authorList>
    </citation>
    <scope>NUCLEOTIDE SEQUENCE</scope>
    <source>
        <strain evidence="1">RN2-1</strain>
    </source>
</reference>
<dbReference type="Proteomes" id="UP001165679">
    <property type="component" value="Unassembled WGS sequence"/>
</dbReference>
<reference evidence="1" key="2">
    <citation type="submission" date="2022-10" db="EMBL/GenBank/DDBJ databases">
        <authorList>
            <person name="Trinh H.N."/>
        </authorList>
    </citation>
    <scope>NUCLEOTIDE SEQUENCE</scope>
    <source>
        <strain evidence="1">RN2-1</strain>
    </source>
</reference>